<keyword evidence="5" id="KW-0677">Repeat</keyword>
<sequence length="578" mass="65411">MELLKVENLTFTYPKQAKDTSRMAPALEDVSFEIQEGEFIVVCGESGCGKTTLLRLLKRELAPAGDITGKIWFCGVEQKQLSEREAACDIGYVLQNPENQTVTDKVWHELAFGLENMGVPTPVIRRRVAEMACFFGIDDWYRKKTTELSGGQKQLLNLASIMAMQPKLLILDEPTSQLDPIAASDFINTLVKINKDLGLTILLTEHRLEEVFPVADRAFIMDKGKMLLMESPREAGRDLKCLNADHKMLLGLPSALRIYHGLDARDAECPLTVRDGRSFLEEYYDNEIKRLHRETDSTHGKQITMRMKDVCFRYEKDLPDVLEGVELTVYEGEIVSILGGNGSGKTTLLSVISGTYKPYRGKLEVFGKRIHKYSGKELYVKNLASLPQNPQTVFIKMTVREDYDEIRHVMGYSEAEMKEKIEETAELMGISHLLDRHPYDLSGGEQQKAAIGKVLLLQPRFLLLDEPTKGIDAWSKMQLQKLLKGLKQRGISILMVTHDVEFAAGVSDRCGLFFDHEITSVDTPEEFFCNNNYYTTAANRISRQRYENAVTCEDVIELCRQNGRIQKEGKRICGKVTA</sequence>
<evidence type="ECO:0000256" key="10">
    <source>
        <dbReference type="ARBA" id="ARBA00025157"/>
    </source>
</evidence>
<comment type="similarity">
    <text evidence="2">Belongs to the ABC transporter superfamily.</text>
</comment>
<dbReference type="OrthoDB" id="501320at2"/>
<evidence type="ECO:0000313" key="12">
    <source>
        <dbReference type="EMBL" id="CUO88175.1"/>
    </source>
</evidence>
<dbReference type="CDD" id="cd03225">
    <property type="entry name" value="ABC_cobalt_CbiO_domain1"/>
    <property type="match status" value="2"/>
</dbReference>
<dbReference type="PROSITE" id="PS50893">
    <property type="entry name" value="ABC_TRANSPORTER_2"/>
    <property type="match status" value="2"/>
</dbReference>
<proteinExistence type="inferred from homology"/>
<dbReference type="PANTHER" id="PTHR43553">
    <property type="entry name" value="HEAVY METAL TRANSPORTER"/>
    <property type="match status" value="1"/>
</dbReference>
<protein>
    <submittedName>
        <fullName evidence="12">Putative HMP/thiamine import ATP-binding protein YkoD</fullName>
        <ecNumber evidence="12">3.6.3.-</ecNumber>
    </submittedName>
</protein>
<keyword evidence="6" id="KW-0547">Nucleotide-binding</keyword>
<dbReference type="InterPro" id="IPR017871">
    <property type="entry name" value="ABC_transporter-like_CS"/>
</dbReference>
<dbReference type="Proteomes" id="UP000095544">
    <property type="component" value="Unassembled WGS sequence"/>
</dbReference>
<evidence type="ECO:0000256" key="3">
    <source>
        <dbReference type="ARBA" id="ARBA00022448"/>
    </source>
</evidence>
<evidence type="ECO:0000256" key="4">
    <source>
        <dbReference type="ARBA" id="ARBA00022475"/>
    </source>
</evidence>
<dbReference type="GO" id="GO:0016887">
    <property type="term" value="F:ATP hydrolysis activity"/>
    <property type="evidence" value="ECO:0007669"/>
    <property type="project" value="InterPro"/>
</dbReference>
<dbReference type="PANTHER" id="PTHR43553:SF23">
    <property type="entry name" value="ABC TRANSPORTER ATP-BINDING COMPONENT"/>
    <property type="match status" value="1"/>
</dbReference>
<dbReference type="GO" id="GO:0005524">
    <property type="term" value="F:ATP binding"/>
    <property type="evidence" value="ECO:0007669"/>
    <property type="project" value="UniProtKB-KW"/>
</dbReference>
<comment type="subcellular location">
    <subcellularLocation>
        <location evidence="1">Cell membrane</location>
        <topology evidence="1">Peripheral membrane protein</topology>
    </subcellularLocation>
</comment>
<dbReference type="EMBL" id="CYZU01000040">
    <property type="protein sequence ID" value="CUO88175.1"/>
    <property type="molecule type" value="Genomic_DNA"/>
</dbReference>
<dbReference type="RefSeq" id="WP_055154555.1">
    <property type="nucleotide sequence ID" value="NZ_CAXVKP010000001.1"/>
</dbReference>
<dbReference type="PROSITE" id="PS00211">
    <property type="entry name" value="ABC_TRANSPORTER_1"/>
    <property type="match status" value="2"/>
</dbReference>
<dbReference type="SMART" id="SM00382">
    <property type="entry name" value="AAA"/>
    <property type="match status" value="2"/>
</dbReference>
<evidence type="ECO:0000313" key="13">
    <source>
        <dbReference type="Proteomes" id="UP000095544"/>
    </source>
</evidence>
<keyword evidence="4" id="KW-1003">Cell membrane</keyword>
<gene>
    <name evidence="12" type="primary">ykoD_4</name>
    <name evidence="12" type="ORF">ERS852491_03603</name>
</gene>
<evidence type="ECO:0000259" key="11">
    <source>
        <dbReference type="PROSITE" id="PS50893"/>
    </source>
</evidence>
<dbReference type="Pfam" id="PF00005">
    <property type="entry name" value="ABC_tran"/>
    <property type="match status" value="2"/>
</dbReference>
<accession>A0A174ITA0</accession>
<keyword evidence="9" id="KW-0472">Membrane</keyword>
<dbReference type="Gene3D" id="3.40.50.300">
    <property type="entry name" value="P-loop containing nucleotide triphosphate hydrolases"/>
    <property type="match status" value="2"/>
</dbReference>
<dbReference type="InterPro" id="IPR050095">
    <property type="entry name" value="ECF_ABC_transporter_ATP-bd"/>
</dbReference>
<comment type="function">
    <text evidence="10">Probably part of an ABC transporter complex. Responsible for energy coupling to the transport system.</text>
</comment>
<evidence type="ECO:0000256" key="2">
    <source>
        <dbReference type="ARBA" id="ARBA00005417"/>
    </source>
</evidence>
<feature type="domain" description="ABC transporter" evidence="11">
    <location>
        <begin position="4"/>
        <end position="248"/>
    </location>
</feature>
<organism evidence="12 13">
    <name type="scientific">Faecalicatena contorta</name>
    <dbReference type="NCBI Taxonomy" id="39482"/>
    <lineage>
        <taxon>Bacteria</taxon>
        <taxon>Bacillati</taxon>
        <taxon>Bacillota</taxon>
        <taxon>Clostridia</taxon>
        <taxon>Lachnospirales</taxon>
        <taxon>Lachnospiraceae</taxon>
        <taxon>Faecalicatena</taxon>
    </lineage>
</organism>
<dbReference type="InterPro" id="IPR003593">
    <property type="entry name" value="AAA+_ATPase"/>
</dbReference>
<dbReference type="STRING" id="39482.ERS852491_03603"/>
<dbReference type="GO" id="GO:0043190">
    <property type="term" value="C:ATP-binding cassette (ABC) transporter complex"/>
    <property type="evidence" value="ECO:0007669"/>
    <property type="project" value="TreeGrafter"/>
</dbReference>
<keyword evidence="3" id="KW-0813">Transport</keyword>
<keyword evidence="8" id="KW-1278">Translocase</keyword>
<evidence type="ECO:0000256" key="9">
    <source>
        <dbReference type="ARBA" id="ARBA00023136"/>
    </source>
</evidence>
<evidence type="ECO:0000256" key="5">
    <source>
        <dbReference type="ARBA" id="ARBA00022737"/>
    </source>
</evidence>
<dbReference type="InterPro" id="IPR015856">
    <property type="entry name" value="ABC_transpr_CbiO/EcfA_su"/>
</dbReference>
<evidence type="ECO:0000256" key="8">
    <source>
        <dbReference type="ARBA" id="ARBA00022967"/>
    </source>
</evidence>
<dbReference type="InterPro" id="IPR003439">
    <property type="entry name" value="ABC_transporter-like_ATP-bd"/>
</dbReference>
<dbReference type="EC" id="3.6.3.-" evidence="12"/>
<dbReference type="InterPro" id="IPR027417">
    <property type="entry name" value="P-loop_NTPase"/>
</dbReference>
<evidence type="ECO:0000256" key="6">
    <source>
        <dbReference type="ARBA" id="ARBA00022741"/>
    </source>
</evidence>
<name>A0A174ITA0_9FIRM</name>
<evidence type="ECO:0000256" key="1">
    <source>
        <dbReference type="ARBA" id="ARBA00004202"/>
    </source>
</evidence>
<dbReference type="SUPFAM" id="SSF52540">
    <property type="entry name" value="P-loop containing nucleoside triphosphate hydrolases"/>
    <property type="match status" value="2"/>
</dbReference>
<dbReference type="GO" id="GO:0042626">
    <property type="term" value="F:ATPase-coupled transmembrane transporter activity"/>
    <property type="evidence" value="ECO:0007669"/>
    <property type="project" value="TreeGrafter"/>
</dbReference>
<feature type="domain" description="ABC transporter" evidence="11">
    <location>
        <begin position="305"/>
        <end position="540"/>
    </location>
</feature>
<reference evidence="12 13" key="1">
    <citation type="submission" date="2015-09" db="EMBL/GenBank/DDBJ databases">
        <authorList>
            <consortium name="Pathogen Informatics"/>
        </authorList>
    </citation>
    <scope>NUCLEOTIDE SEQUENCE [LARGE SCALE GENOMIC DNA]</scope>
    <source>
        <strain evidence="12 13">2789STDY5834876</strain>
    </source>
</reference>
<evidence type="ECO:0000256" key="7">
    <source>
        <dbReference type="ARBA" id="ARBA00022840"/>
    </source>
</evidence>
<keyword evidence="12" id="KW-0378">Hydrolase</keyword>
<dbReference type="AlphaFoldDB" id="A0A174ITA0"/>
<keyword evidence="7 12" id="KW-0067">ATP-binding</keyword>